<organism evidence="1 2">
    <name type="scientific">Xenopus laevis</name>
    <name type="common">African clawed frog</name>
    <dbReference type="NCBI Taxonomy" id="8355"/>
    <lineage>
        <taxon>Eukaryota</taxon>
        <taxon>Metazoa</taxon>
        <taxon>Chordata</taxon>
        <taxon>Craniata</taxon>
        <taxon>Vertebrata</taxon>
        <taxon>Euteleostomi</taxon>
        <taxon>Amphibia</taxon>
        <taxon>Batrachia</taxon>
        <taxon>Anura</taxon>
        <taxon>Pipoidea</taxon>
        <taxon>Pipidae</taxon>
        <taxon>Xenopodinae</taxon>
        <taxon>Xenopus</taxon>
        <taxon>Xenopus</taxon>
    </lineage>
</organism>
<sequence length="97" mass="11005">MQPCIQNPYCVCVWDGGRSLPFQPSPPSAAAQSCIPANWKVNDMLSFNSFNLGGGSLMGHHLIIFRLQLYPYKYTTPRIPHRKIQALYLPCPKHVLY</sequence>
<dbReference type="EMBL" id="CM004471">
    <property type="protein sequence ID" value="OCT86182.1"/>
    <property type="molecule type" value="Genomic_DNA"/>
</dbReference>
<evidence type="ECO:0000313" key="2">
    <source>
        <dbReference type="Proteomes" id="UP000694892"/>
    </source>
</evidence>
<protein>
    <submittedName>
        <fullName evidence="1">Uncharacterized protein</fullName>
    </submittedName>
</protein>
<proteinExistence type="predicted"/>
<gene>
    <name evidence="1" type="ORF">XELAEV_18019876mg</name>
</gene>
<name>A0A974D6M5_XENLA</name>
<dbReference type="Proteomes" id="UP000694892">
    <property type="component" value="Chromosome 3S"/>
</dbReference>
<dbReference type="AlphaFoldDB" id="A0A974D6M5"/>
<evidence type="ECO:0000313" key="1">
    <source>
        <dbReference type="EMBL" id="OCT86182.1"/>
    </source>
</evidence>
<accession>A0A974D6M5</accession>
<reference evidence="2" key="1">
    <citation type="journal article" date="2016" name="Nature">
        <title>Genome evolution in the allotetraploid frog Xenopus laevis.</title>
        <authorList>
            <person name="Session A.M."/>
            <person name="Uno Y."/>
            <person name="Kwon T."/>
            <person name="Chapman J.A."/>
            <person name="Toyoda A."/>
            <person name="Takahashi S."/>
            <person name="Fukui A."/>
            <person name="Hikosaka A."/>
            <person name="Suzuki A."/>
            <person name="Kondo M."/>
            <person name="van Heeringen S.J."/>
            <person name="Quigley I."/>
            <person name="Heinz S."/>
            <person name="Ogino H."/>
            <person name="Ochi H."/>
            <person name="Hellsten U."/>
            <person name="Lyons J.B."/>
            <person name="Simakov O."/>
            <person name="Putnam N."/>
            <person name="Stites J."/>
            <person name="Kuroki Y."/>
            <person name="Tanaka T."/>
            <person name="Michiue T."/>
            <person name="Watanabe M."/>
            <person name="Bogdanovic O."/>
            <person name="Lister R."/>
            <person name="Georgiou G."/>
            <person name="Paranjpe S.S."/>
            <person name="van Kruijsbergen I."/>
            <person name="Shu S."/>
            <person name="Carlson J."/>
            <person name="Kinoshita T."/>
            <person name="Ohta Y."/>
            <person name="Mawaribuchi S."/>
            <person name="Jenkins J."/>
            <person name="Grimwood J."/>
            <person name="Schmutz J."/>
            <person name="Mitros T."/>
            <person name="Mozaffari S.V."/>
            <person name="Suzuki Y."/>
            <person name="Haramoto Y."/>
            <person name="Yamamoto T.S."/>
            <person name="Takagi C."/>
            <person name="Heald R."/>
            <person name="Miller K."/>
            <person name="Haudenschild C."/>
            <person name="Kitzman J."/>
            <person name="Nakayama T."/>
            <person name="Izutsu Y."/>
            <person name="Robert J."/>
            <person name="Fortriede J."/>
            <person name="Burns K."/>
            <person name="Lotay V."/>
            <person name="Karimi K."/>
            <person name="Yasuoka Y."/>
            <person name="Dichmann D.S."/>
            <person name="Flajnik M.F."/>
            <person name="Houston D.W."/>
            <person name="Shendure J."/>
            <person name="DuPasquier L."/>
            <person name="Vize P.D."/>
            <person name="Zorn A.M."/>
            <person name="Ito M."/>
            <person name="Marcotte E.M."/>
            <person name="Wallingford J.B."/>
            <person name="Ito Y."/>
            <person name="Asashima M."/>
            <person name="Ueno N."/>
            <person name="Matsuda Y."/>
            <person name="Veenstra G.J."/>
            <person name="Fujiyama A."/>
            <person name="Harland R.M."/>
            <person name="Taira M."/>
            <person name="Rokhsar D.S."/>
        </authorList>
    </citation>
    <scope>NUCLEOTIDE SEQUENCE [LARGE SCALE GENOMIC DNA]</scope>
    <source>
        <strain evidence="2">J</strain>
    </source>
</reference>